<dbReference type="InterPro" id="IPR040521">
    <property type="entry name" value="KDZ"/>
</dbReference>
<evidence type="ECO:0000313" key="2">
    <source>
        <dbReference type="EMBL" id="EIN05125.1"/>
    </source>
</evidence>
<reference evidence="3" key="1">
    <citation type="journal article" date="2012" name="Science">
        <title>The Paleozoic origin of enzymatic lignin decomposition reconstructed from 31 fungal genomes.</title>
        <authorList>
            <person name="Floudas D."/>
            <person name="Binder M."/>
            <person name="Riley R."/>
            <person name="Barry K."/>
            <person name="Blanchette R.A."/>
            <person name="Henrissat B."/>
            <person name="Martinez A.T."/>
            <person name="Otillar R."/>
            <person name="Spatafora J.W."/>
            <person name="Yadav J.S."/>
            <person name="Aerts A."/>
            <person name="Benoit I."/>
            <person name="Boyd A."/>
            <person name="Carlson A."/>
            <person name="Copeland A."/>
            <person name="Coutinho P.M."/>
            <person name="de Vries R.P."/>
            <person name="Ferreira P."/>
            <person name="Findley K."/>
            <person name="Foster B."/>
            <person name="Gaskell J."/>
            <person name="Glotzer D."/>
            <person name="Gorecki P."/>
            <person name="Heitman J."/>
            <person name="Hesse C."/>
            <person name="Hori C."/>
            <person name="Igarashi K."/>
            <person name="Jurgens J.A."/>
            <person name="Kallen N."/>
            <person name="Kersten P."/>
            <person name="Kohler A."/>
            <person name="Kuees U."/>
            <person name="Kumar T.K.A."/>
            <person name="Kuo A."/>
            <person name="LaButti K."/>
            <person name="Larrondo L.F."/>
            <person name="Lindquist E."/>
            <person name="Ling A."/>
            <person name="Lombard V."/>
            <person name="Lucas S."/>
            <person name="Lundell T."/>
            <person name="Martin R."/>
            <person name="McLaughlin D.J."/>
            <person name="Morgenstern I."/>
            <person name="Morin E."/>
            <person name="Murat C."/>
            <person name="Nagy L.G."/>
            <person name="Nolan M."/>
            <person name="Ohm R.A."/>
            <person name="Patyshakuliyeva A."/>
            <person name="Rokas A."/>
            <person name="Ruiz-Duenas F.J."/>
            <person name="Sabat G."/>
            <person name="Salamov A."/>
            <person name="Samejima M."/>
            <person name="Schmutz J."/>
            <person name="Slot J.C."/>
            <person name="St John F."/>
            <person name="Stenlid J."/>
            <person name="Sun H."/>
            <person name="Sun S."/>
            <person name="Syed K."/>
            <person name="Tsang A."/>
            <person name="Wiebenga A."/>
            <person name="Young D."/>
            <person name="Pisabarro A."/>
            <person name="Eastwood D.C."/>
            <person name="Martin F."/>
            <person name="Cullen D."/>
            <person name="Grigoriev I.V."/>
            <person name="Hibbett D.S."/>
        </authorList>
    </citation>
    <scope>NUCLEOTIDE SEQUENCE [LARGE SCALE GENOMIC DNA]</scope>
    <source>
        <strain evidence="3">HHB-11173 SS5</strain>
    </source>
</reference>
<evidence type="ECO:0000259" key="1">
    <source>
        <dbReference type="Pfam" id="PF18803"/>
    </source>
</evidence>
<keyword evidence="3" id="KW-1185">Reference proteome</keyword>
<dbReference type="EMBL" id="JH687551">
    <property type="protein sequence ID" value="EIN05125.1"/>
    <property type="molecule type" value="Genomic_DNA"/>
</dbReference>
<protein>
    <recommendedName>
        <fullName evidence="1">CxC2-like cysteine cluster KDZ transposase-associated domain-containing protein</fullName>
    </recommendedName>
</protein>
<evidence type="ECO:0000313" key="3">
    <source>
        <dbReference type="Proteomes" id="UP000054196"/>
    </source>
</evidence>
<feature type="non-terminal residue" evidence="2">
    <location>
        <position position="1"/>
    </location>
</feature>
<feature type="domain" description="CxC2-like cysteine cluster KDZ transposase-associated" evidence="1">
    <location>
        <begin position="61"/>
        <end position="159"/>
    </location>
</feature>
<dbReference type="OrthoDB" id="3256058at2759"/>
<dbReference type="Pfam" id="PF18803">
    <property type="entry name" value="CxC2"/>
    <property type="match status" value="1"/>
</dbReference>
<dbReference type="Pfam" id="PF18758">
    <property type="entry name" value="KDZ"/>
    <property type="match status" value="1"/>
</dbReference>
<dbReference type="Proteomes" id="UP000054196">
    <property type="component" value="Unassembled WGS sequence"/>
</dbReference>
<name>R7S416_PUNST</name>
<accession>R7S416</accession>
<dbReference type="InterPro" id="IPR041457">
    <property type="entry name" value="CxC2_KDZ-assoc"/>
</dbReference>
<dbReference type="AlphaFoldDB" id="R7S416"/>
<dbReference type="RefSeq" id="XP_007387528.1">
    <property type="nucleotide sequence ID" value="XM_007387466.1"/>
</dbReference>
<dbReference type="KEGG" id="psq:PUNSTDRAFT_30488"/>
<feature type="non-terminal residue" evidence="2">
    <location>
        <position position="764"/>
    </location>
</feature>
<dbReference type="eggNOG" id="ENOG502SJXV">
    <property type="taxonomic scope" value="Eukaryota"/>
</dbReference>
<dbReference type="HOGENOM" id="CLU_003703_13_0_1"/>
<sequence>QPCPCGSGSLMDTRCSHCVQYTTACTTCFRESHIHQPFHWSETWNGRFFERIYDPKARPALHLGHGGRKCPEAAEERHISFTIADTSGVHQMSVVFCRCFNHGDRAEQLMDAKLFPASMDQPTTAFTFSLLRDFHMHSLTSKKSAYDFVLALRRLSNNAFPDSVPDIYPQFLCVIRVWRYLIMLKRSGQMHAIDNCLPGRPPGSVIVPCFACPERGLNTTDDLRIAWHLTRLRHLRSLILSADGHFGLQRKSKKDDPDDISLVAGRAFFPDESTFKSYLAKIKSSEEKSTCSRFNAIEMQNKLKFKGMVTSGVVAVTCARHGLFRHGGLTDLERGEKYANTDYALAQVLKHYKDYTDILLSYDIACQYMVNLVQRFEVQFPELVKTVRGVEGRIPSMHVDGHLEKCTYRFGFSYNDGGGRTDAESIERGWSEQKQAGGSTREMNAGHRHDTLTDFMNDYNFTKIRKLASSMHTRLSEAREALEEHRVYFLHLCREAGQNLVDQWSAISTKPELRNGKWYSIICPCGSFRALVPSQKSAFASLVQSEAATAGALKGAAPRALFLYTGLKLEEQQLALRNKVSKLSSQPTAADLLSIDKERQKLRYGIKQWRSQQCSLMPLILPLIVQSHFAEPENEVLYLPSDIDGTDKREAYGLSQLADEEMSLHVGEAHDYLQNVRHAVRYYSCVYRHKVRHAQGIAQNTRAGKLVQSANEAKLAWIAKYNHARDRMIKLGRSPSDPLFPALKEEDTWMKDVIVPHTLGDGSR</sequence>
<gene>
    <name evidence="2" type="ORF">PUNSTDRAFT_30488</name>
</gene>
<dbReference type="OMA" id="FRESHIH"/>
<dbReference type="PANTHER" id="PTHR33104">
    <property type="entry name" value="SI:DKEY-29D5.2"/>
    <property type="match status" value="1"/>
</dbReference>
<dbReference type="GeneID" id="18882132"/>
<organism evidence="2 3">
    <name type="scientific">Punctularia strigosozonata (strain HHB-11173)</name>
    <name type="common">White-rot fungus</name>
    <dbReference type="NCBI Taxonomy" id="741275"/>
    <lineage>
        <taxon>Eukaryota</taxon>
        <taxon>Fungi</taxon>
        <taxon>Dikarya</taxon>
        <taxon>Basidiomycota</taxon>
        <taxon>Agaricomycotina</taxon>
        <taxon>Agaricomycetes</taxon>
        <taxon>Corticiales</taxon>
        <taxon>Punctulariaceae</taxon>
        <taxon>Punctularia</taxon>
    </lineage>
</organism>
<proteinExistence type="predicted"/>
<dbReference type="PANTHER" id="PTHR33104:SF2">
    <property type="entry name" value="CXC3 LIKE CYSTEINE CLUSTER DOMAIN-CONTAINING PROTEIN"/>
    <property type="match status" value="1"/>
</dbReference>